<dbReference type="Pfam" id="PF13472">
    <property type="entry name" value="Lipase_GDSL_2"/>
    <property type="match status" value="1"/>
</dbReference>
<name>A0A928VV38_9CYAN</name>
<reference evidence="3" key="1">
    <citation type="submission" date="2020-10" db="EMBL/GenBank/DDBJ databases">
        <authorList>
            <person name="Castelo-Branco R."/>
            <person name="Eusebio N."/>
            <person name="Adriana R."/>
            <person name="Vieira A."/>
            <person name="Brugerolle De Fraissinette N."/>
            <person name="Rezende De Castro R."/>
            <person name="Schneider M.P."/>
            <person name="Vasconcelos V."/>
            <person name="Leao P.N."/>
        </authorList>
    </citation>
    <scope>NUCLEOTIDE SEQUENCE</scope>
    <source>
        <strain evidence="3">LEGE 11480</strain>
    </source>
</reference>
<comment type="caution">
    <text evidence="3">The sequence shown here is derived from an EMBL/GenBank/DDBJ whole genome shotgun (WGS) entry which is preliminary data.</text>
</comment>
<evidence type="ECO:0000313" key="3">
    <source>
        <dbReference type="EMBL" id="MBE9032604.1"/>
    </source>
</evidence>
<gene>
    <name evidence="3" type="ORF">IQ266_22965</name>
</gene>
<dbReference type="InterPro" id="IPR036514">
    <property type="entry name" value="SGNH_hydro_sf"/>
</dbReference>
<keyword evidence="4" id="KW-1185">Reference proteome</keyword>
<proteinExistence type="predicted"/>
<accession>A0A928VV38</accession>
<dbReference type="Proteomes" id="UP000625316">
    <property type="component" value="Unassembled WGS sequence"/>
</dbReference>
<dbReference type="PANTHER" id="PTHR30383">
    <property type="entry name" value="THIOESTERASE 1/PROTEASE 1/LYSOPHOSPHOLIPASE L1"/>
    <property type="match status" value="1"/>
</dbReference>
<dbReference type="AlphaFoldDB" id="A0A928VV38"/>
<evidence type="ECO:0000256" key="1">
    <source>
        <dbReference type="SAM" id="MobiDB-lite"/>
    </source>
</evidence>
<dbReference type="PANTHER" id="PTHR30383:SF5">
    <property type="entry name" value="SGNH HYDROLASE-TYPE ESTERASE DOMAIN-CONTAINING PROTEIN"/>
    <property type="match status" value="1"/>
</dbReference>
<dbReference type="EMBL" id="JADEXQ010000113">
    <property type="protein sequence ID" value="MBE9032604.1"/>
    <property type="molecule type" value="Genomic_DNA"/>
</dbReference>
<dbReference type="InterPro" id="IPR051532">
    <property type="entry name" value="Ester_Hydrolysis_Enzymes"/>
</dbReference>
<feature type="domain" description="SGNH hydrolase-type esterase" evidence="2">
    <location>
        <begin position="238"/>
        <end position="402"/>
    </location>
</feature>
<dbReference type="GO" id="GO:0004622">
    <property type="term" value="F:phosphatidylcholine lysophospholipase activity"/>
    <property type="evidence" value="ECO:0007669"/>
    <property type="project" value="TreeGrafter"/>
</dbReference>
<dbReference type="RefSeq" id="WP_264327420.1">
    <property type="nucleotide sequence ID" value="NZ_JADEXQ010000113.1"/>
</dbReference>
<evidence type="ECO:0000313" key="4">
    <source>
        <dbReference type="Proteomes" id="UP000625316"/>
    </source>
</evidence>
<dbReference type="SUPFAM" id="SSF52266">
    <property type="entry name" value="SGNH hydrolase"/>
    <property type="match status" value="1"/>
</dbReference>
<organism evidence="3 4">
    <name type="scientific">Romeriopsis navalis LEGE 11480</name>
    <dbReference type="NCBI Taxonomy" id="2777977"/>
    <lineage>
        <taxon>Bacteria</taxon>
        <taxon>Bacillati</taxon>
        <taxon>Cyanobacteriota</taxon>
        <taxon>Cyanophyceae</taxon>
        <taxon>Leptolyngbyales</taxon>
        <taxon>Leptolyngbyaceae</taxon>
        <taxon>Romeriopsis</taxon>
        <taxon>Romeriopsis navalis</taxon>
    </lineage>
</organism>
<sequence>MSQAYQAPQVPAPKELEPALPIQRPSPKFLARRAVDRVRLSQSPQNQGIQSPQPTIEVAPAARLIMPPPQRIQIDWQARLREARQRLAMARVAREKAAAAKQLAVRRAASALTVPAPILRPSPVSRQSKFSRSMRRRVTTSPVIRVRGASVNRRLQVPARLRHYNQWPTTNNRRSPVRVAPRSGSQLYAQRLNALRSGQLYTRMPVDSFHDQWRRAQGHPSYWQWRELLALEARAAGRGKGANTLTAMVGDSLSQWFPADRLPGRQIWLNQSISGDTTTGILKRLAVLRNAKPDTVYLMAGVNDLKRGATDQTILRNIHQIIRRLRQQHPQAQIVVQSILPTRSDRIPNARIVKLNPLIQALAQRHGVDYLDLHQQFRDWDGGLRADLTTDGIHLSPQGYQVWQAALQRMDQRLAQRPRTIAQAQAIRENL</sequence>
<evidence type="ECO:0000259" key="2">
    <source>
        <dbReference type="Pfam" id="PF13472"/>
    </source>
</evidence>
<protein>
    <submittedName>
        <fullName evidence="3">Lysophospholipase</fullName>
    </submittedName>
</protein>
<dbReference type="Gene3D" id="3.40.50.1110">
    <property type="entry name" value="SGNH hydrolase"/>
    <property type="match status" value="1"/>
</dbReference>
<feature type="region of interest" description="Disordered" evidence="1">
    <location>
        <begin position="1"/>
        <end position="22"/>
    </location>
</feature>
<dbReference type="InterPro" id="IPR013830">
    <property type="entry name" value="SGNH_hydro"/>
</dbReference>